<feature type="domain" description="HTH gntR-type" evidence="4">
    <location>
        <begin position="11"/>
        <end position="79"/>
    </location>
</feature>
<name>A0A9D2TPT3_9CORY</name>
<keyword evidence="3" id="KW-0804">Transcription</keyword>
<comment type="caution">
    <text evidence="5">The sequence shown here is derived from an EMBL/GenBank/DDBJ whole genome shotgun (WGS) entry which is preliminary data.</text>
</comment>
<dbReference type="InterPro" id="IPR000524">
    <property type="entry name" value="Tscrpt_reg_HTH_GntR"/>
</dbReference>
<dbReference type="InterPro" id="IPR036390">
    <property type="entry name" value="WH_DNA-bd_sf"/>
</dbReference>
<keyword evidence="1" id="KW-0805">Transcription regulation</keyword>
<evidence type="ECO:0000256" key="2">
    <source>
        <dbReference type="ARBA" id="ARBA00023125"/>
    </source>
</evidence>
<keyword evidence="2" id="KW-0238">DNA-binding</keyword>
<dbReference type="EMBL" id="DWVP01000024">
    <property type="protein sequence ID" value="HJC86217.1"/>
    <property type="molecule type" value="Genomic_DNA"/>
</dbReference>
<gene>
    <name evidence="5" type="ORF">H9751_11920</name>
</gene>
<dbReference type="PROSITE" id="PS50949">
    <property type="entry name" value="HTH_GNTR"/>
    <property type="match status" value="1"/>
</dbReference>
<dbReference type="Pfam" id="PF00392">
    <property type="entry name" value="GntR"/>
    <property type="match status" value="1"/>
</dbReference>
<organism evidence="5 6">
    <name type="scientific">Candidatus Corynebacterium faecigallinarum</name>
    <dbReference type="NCBI Taxonomy" id="2838528"/>
    <lineage>
        <taxon>Bacteria</taxon>
        <taxon>Bacillati</taxon>
        <taxon>Actinomycetota</taxon>
        <taxon>Actinomycetes</taxon>
        <taxon>Mycobacteriales</taxon>
        <taxon>Corynebacteriaceae</taxon>
        <taxon>Corynebacterium</taxon>
    </lineage>
</organism>
<evidence type="ECO:0000313" key="5">
    <source>
        <dbReference type="EMBL" id="HJC86217.1"/>
    </source>
</evidence>
<evidence type="ECO:0000256" key="1">
    <source>
        <dbReference type="ARBA" id="ARBA00023015"/>
    </source>
</evidence>
<dbReference type="PANTHER" id="PTHR38445:SF7">
    <property type="entry name" value="GNTR-FAMILY TRANSCRIPTIONAL REGULATOR"/>
    <property type="match status" value="1"/>
</dbReference>
<dbReference type="InterPro" id="IPR036388">
    <property type="entry name" value="WH-like_DNA-bd_sf"/>
</dbReference>
<dbReference type="GO" id="GO:0003700">
    <property type="term" value="F:DNA-binding transcription factor activity"/>
    <property type="evidence" value="ECO:0007669"/>
    <property type="project" value="InterPro"/>
</dbReference>
<dbReference type="Gene3D" id="1.10.10.10">
    <property type="entry name" value="Winged helix-like DNA-binding domain superfamily/Winged helix DNA-binding domain"/>
    <property type="match status" value="1"/>
</dbReference>
<protein>
    <submittedName>
        <fullName evidence="5">GntR family transcriptional regulator</fullName>
    </submittedName>
</protein>
<reference evidence="5" key="1">
    <citation type="journal article" date="2021" name="PeerJ">
        <title>Extensive microbial diversity within the chicken gut microbiome revealed by metagenomics and culture.</title>
        <authorList>
            <person name="Gilroy R."/>
            <person name="Ravi A."/>
            <person name="Getino M."/>
            <person name="Pursley I."/>
            <person name="Horton D.L."/>
            <person name="Alikhan N.F."/>
            <person name="Baker D."/>
            <person name="Gharbi K."/>
            <person name="Hall N."/>
            <person name="Watson M."/>
            <person name="Adriaenssens E.M."/>
            <person name="Foster-Nyarko E."/>
            <person name="Jarju S."/>
            <person name="Secka A."/>
            <person name="Antonio M."/>
            <person name="Oren A."/>
            <person name="Chaudhuri R.R."/>
            <person name="La Ragione R."/>
            <person name="Hildebrand F."/>
            <person name="Pallen M.J."/>
        </authorList>
    </citation>
    <scope>NUCLEOTIDE SEQUENCE</scope>
    <source>
        <strain evidence="5">ChiHjej13B12-4958</strain>
    </source>
</reference>
<proteinExistence type="predicted"/>
<evidence type="ECO:0000256" key="3">
    <source>
        <dbReference type="ARBA" id="ARBA00023163"/>
    </source>
</evidence>
<accession>A0A9D2TPT3</accession>
<reference evidence="5" key="2">
    <citation type="submission" date="2021-04" db="EMBL/GenBank/DDBJ databases">
        <authorList>
            <person name="Gilroy R."/>
        </authorList>
    </citation>
    <scope>NUCLEOTIDE SEQUENCE</scope>
    <source>
        <strain evidence="5">ChiHjej13B12-4958</strain>
    </source>
</reference>
<dbReference type="CDD" id="cd07377">
    <property type="entry name" value="WHTH_GntR"/>
    <property type="match status" value="1"/>
</dbReference>
<dbReference type="SUPFAM" id="SSF46785">
    <property type="entry name" value="Winged helix' DNA-binding domain"/>
    <property type="match status" value="1"/>
</dbReference>
<dbReference type="GO" id="GO:0003677">
    <property type="term" value="F:DNA binding"/>
    <property type="evidence" value="ECO:0007669"/>
    <property type="project" value="UniProtKB-KW"/>
</dbReference>
<dbReference type="Proteomes" id="UP000823858">
    <property type="component" value="Unassembled WGS sequence"/>
</dbReference>
<dbReference type="PANTHER" id="PTHR38445">
    <property type="entry name" value="HTH-TYPE TRANSCRIPTIONAL REPRESSOR YTRA"/>
    <property type="match status" value="1"/>
</dbReference>
<sequence length="117" mass="12468">MLIVIDHSDASPIYRQIVRQVSDQIGSGQIPAGEKLPTAGELADSLDLNRNTVLQAYRELRDNGAIDLRRGRGAIVLDSGTSTDLVTDAVAKLASLADQQGVPLSRITAMLNEKGLS</sequence>
<evidence type="ECO:0000259" key="4">
    <source>
        <dbReference type="PROSITE" id="PS50949"/>
    </source>
</evidence>
<evidence type="ECO:0000313" key="6">
    <source>
        <dbReference type="Proteomes" id="UP000823858"/>
    </source>
</evidence>
<dbReference type="SMART" id="SM00345">
    <property type="entry name" value="HTH_GNTR"/>
    <property type="match status" value="1"/>
</dbReference>
<dbReference type="AlphaFoldDB" id="A0A9D2TPT3"/>